<dbReference type="Proteomes" id="UP001595848">
    <property type="component" value="Unassembled WGS sequence"/>
</dbReference>
<keyword evidence="2" id="KW-0012">Acyltransferase</keyword>
<evidence type="ECO:0000313" key="2">
    <source>
        <dbReference type="EMBL" id="MFC4201613.1"/>
    </source>
</evidence>
<keyword evidence="2" id="KW-0808">Transferase</keyword>
<dbReference type="InterPro" id="IPR017939">
    <property type="entry name" value="G-Glutamylcylcotransferase"/>
</dbReference>
<dbReference type="CDD" id="cd06661">
    <property type="entry name" value="GGCT_like"/>
    <property type="match status" value="1"/>
</dbReference>
<dbReference type="EMBL" id="JBHSBV010000004">
    <property type="protein sequence ID" value="MFC4201613.1"/>
    <property type="molecule type" value="Genomic_DNA"/>
</dbReference>
<dbReference type="EC" id="2.3.2.-" evidence="2"/>
<organism evidence="2 3">
    <name type="scientific">Candidimonas humi</name>
    <dbReference type="NCBI Taxonomy" id="683355"/>
    <lineage>
        <taxon>Bacteria</taxon>
        <taxon>Pseudomonadati</taxon>
        <taxon>Pseudomonadota</taxon>
        <taxon>Betaproteobacteria</taxon>
        <taxon>Burkholderiales</taxon>
        <taxon>Alcaligenaceae</taxon>
        <taxon>Candidimonas</taxon>
    </lineage>
</organism>
<dbReference type="Pfam" id="PF13772">
    <property type="entry name" value="AIG2_2"/>
    <property type="match status" value="1"/>
</dbReference>
<dbReference type="RefSeq" id="WP_217965528.1">
    <property type="nucleotide sequence ID" value="NZ_JAHTBN010000007.1"/>
</dbReference>
<dbReference type="GO" id="GO:0016746">
    <property type="term" value="F:acyltransferase activity"/>
    <property type="evidence" value="ECO:0007669"/>
    <property type="project" value="UniProtKB-KW"/>
</dbReference>
<accession>A0ABV8P0H7</accession>
<dbReference type="InterPro" id="IPR013024">
    <property type="entry name" value="GGCT-like"/>
</dbReference>
<proteinExistence type="predicted"/>
<reference evidence="3" key="1">
    <citation type="journal article" date="2019" name="Int. J. Syst. Evol. Microbiol.">
        <title>The Global Catalogue of Microorganisms (GCM) 10K type strain sequencing project: providing services to taxonomists for standard genome sequencing and annotation.</title>
        <authorList>
            <consortium name="The Broad Institute Genomics Platform"/>
            <consortium name="The Broad Institute Genome Sequencing Center for Infectious Disease"/>
            <person name="Wu L."/>
            <person name="Ma J."/>
        </authorList>
    </citation>
    <scope>NUCLEOTIDE SEQUENCE [LARGE SCALE GENOMIC DNA]</scope>
    <source>
        <strain evidence="3">LMG 24813</strain>
    </source>
</reference>
<sequence length="169" mass="19051">MPENSFLYFAYGSNMLSSRLRERCPSARPVGVAELPDHELRWHKRSKDNSGKCDVVACQGKRVIGVLYRIEACDKKALDRAEGLGKGYQEIEAHVLHDGNNVFAKTYQATATDESLIPYEWYKALVIAGAQENGLPQDYVEQLKLVVSTDDPDRARHDKEFHLIEGVSQ</sequence>
<keyword evidence="1" id="KW-0456">Lyase</keyword>
<evidence type="ECO:0000256" key="1">
    <source>
        <dbReference type="ARBA" id="ARBA00023239"/>
    </source>
</evidence>
<comment type="caution">
    <text evidence="2">The sequence shown here is derived from an EMBL/GenBank/DDBJ whole genome shotgun (WGS) entry which is preliminary data.</text>
</comment>
<dbReference type="PANTHER" id="PTHR12935:SF0">
    <property type="entry name" value="GAMMA-GLUTAMYLCYCLOTRANSFERASE"/>
    <property type="match status" value="1"/>
</dbReference>
<dbReference type="PANTHER" id="PTHR12935">
    <property type="entry name" value="GAMMA-GLUTAMYLCYCLOTRANSFERASE"/>
    <property type="match status" value="1"/>
</dbReference>
<gene>
    <name evidence="2" type="ORF">ACFOY1_11675</name>
</gene>
<evidence type="ECO:0000313" key="3">
    <source>
        <dbReference type="Proteomes" id="UP001595848"/>
    </source>
</evidence>
<protein>
    <submittedName>
        <fullName evidence="2">Gamma-glutamylcyclotransferase family protein</fullName>
        <ecNumber evidence="2">2.3.2.-</ecNumber>
    </submittedName>
</protein>
<keyword evidence="3" id="KW-1185">Reference proteome</keyword>
<name>A0ABV8P0H7_9BURK</name>